<dbReference type="Gene3D" id="1.20.1510.10">
    <property type="entry name" value="Cation efflux protein transmembrane domain"/>
    <property type="match status" value="1"/>
</dbReference>
<feature type="domain" description="Cation efflux protein transmembrane" evidence="6">
    <location>
        <begin position="10"/>
        <end position="84"/>
    </location>
</feature>
<evidence type="ECO:0000259" key="6">
    <source>
        <dbReference type="Pfam" id="PF01545"/>
    </source>
</evidence>
<evidence type="ECO:0000256" key="4">
    <source>
        <dbReference type="ARBA" id="ARBA00022989"/>
    </source>
</evidence>
<comment type="caution">
    <text evidence="8">The sequence shown here is derived from an EMBL/GenBank/DDBJ whole genome shotgun (WGS) entry which is preliminary data.</text>
</comment>
<keyword evidence="2" id="KW-0813">Transport</keyword>
<sequence length="201" mass="23028">MGSCQIGLKVVLYLYCVALKGRSDSMLALAEDHLNDIMSNVTAIVCGAIASNYRNIWWLDPAGAVLISLYIIRSWVIICWQQVDKIVGRGAPREFVDNLMSIANSHHEHLSVDCIRAYHFGSRFIVELEVLLPPKMTVEESHDIALFLQHKVEAFDEVERAFVHVDYINRPEPEHKVDYNLRHNRNLVLLPPERNKPRSRA</sequence>
<organism evidence="8 9">
    <name type="scientific">Apatococcus fuscideae</name>
    <dbReference type="NCBI Taxonomy" id="2026836"/>
    <lineage>
        <taxon>Eukaryota</taxon>
        <taxon>Viridiplantae</taxon>
        <taxon>Chlorophyta</taxon>
        <taxon>core chlorophytes</taxon>
        <taxon>Trebouxiophyceae</taxon>
        <taxon>Chlorellales</taxon>
        <taxon>Chlorellaceae</taxon>
        <taxon>Apatococcus</taxon>
    </lineage>
</organism>
<dbReference type="GO" id="GO:0016020">
    <property type="term" value="C:membrane"/>
    <property type="evidence" value="ECO:0007669"/>
    <property type="project" value="UniProtKB-SubCell"/>
</dbReference>
<dbReference type="Gene3D" id="3.30.70.1350">
    <property type="entry name" value="Cation efflux protein, cytoplasmic domain"/>
    <property type="match status" value="1"/>
</dbReference>
<evidence type="ECO:0000313" key="8">
    <source>
        <dbReference type="EMBL" id="KAK9868820.1"/>
    </source>
</evidence>
<keyword evidence="3" id="KW-0812">Transmembrane</keyword>
<evidence type="ECO:0000256" key="3">
    <source>
        <dbReference type="ARBA" id="ARBA00022692"/>
    </source>
</evidence>
<reference evidence="8 9" key="1">
    <citation type="journal article" date="2024" name="Nat. Commun.">
        <title>Phylogenomics reveals the evolutionary origins of lichenization in chlorophyte algae.</title>
        <authorList>
            <person name="Puginier C."/>
            <person name="Libourel C."/>
            <person name="Otte J."/>
            <person name="Skaloud P."/>
            <person name="Haon M."/>
            <person name="Grisel S."/>
            <person name="Petersen M."/>
            <person name="Berrin J.G."/>
            <person name="Delaux P.M."/>
            <person name="Dal Grande F."/>
            <person name="Keller J."/>
        </authorList>
    </citation>
    <scope>NUCLEOTIDE SEQUENCE [LARGE SCALE GENOMIC DNA]</scope>
    <source>
        <strain evidence="8 9">SAG 2523</strain>
    </source>
</reference>
<dbReference type="InterPro" id="IPR050291">
    <property type="entry name" value="CDF_Transporter"/>
</dbReference>
<dbReference type="EMBL" id="JALJOV010000011">
    <property type="protein sequence ID" value="KAK9868820.1"/>
    <property type="molecule type" value="Genomic_DNA"/>
</dbReference>
<proteinExistence type="predicted"/>
<evidence type="ECO:0000313" key="9">
    <source>
        <dbReference type="Proteomes" id="UP001485043"/>
    </source>
</evidence>
<gene>
    <name evidence="8" type="ORF">WJX84_006295</name>
</gene>
<dbReference type="Pfam" id="PF01545">
    <property type="entry name" value="Cation_efflux"/>
    <property type="match status" value="1"/>
</dbReference>
<comment type="subcellular location">
    <subcellularLocation>
        <location evidence="1">Membrane</location>
        <topology evidence="1">Multi-pass membrane protein</topology>
    </subcellularLocation>
</comment>
<evidence type="ECO:0000256" key="5">
    <source>
        <dbReference type="ARBA" id="ARBA00023136"/>
    </source>
</evidence>
<dbReference type="InterPro" id="IPR036837">
    <property type="entry name" value="Cation_efflux_CTD_sf"/>
</dbReference>
<dbReference type="GO" id="GO:0008324">
    <property type="term" value="F:monoatomic cation transmembrane transporter activity"/>
    <property type="evidence" value="ECO:0007669"/>
    <property type="project" value="InterPro"/>
</dbReference>
<keyword evidence="5" id="KW-0472">Membrane</keyword>
<dbReference type="InterPro" id="IPR058533">
    <property type="entry name" value="Cation_efflux_TM"/>
</dbReference>
<dbReference type="PANTHER" id="PTHR43840:SF52">
    <property type="entry name" value="CATION EFFLUX FAMILY PROTEIN"/>
    <property type="match status" value="1"/>
</dbReference>
<evidence type="ECO:0000256" key="2">
    <source>
        <dbReference type="ARBA" id="ARBA00022448"/>
    </source>
</evidence>
<accession>A0AAW1TL90</accession>
<protein>
    <recommendedName>
        <fullName evidence="10">Cation efflux protein cytoplasmic domain-containing protein</fullName>
    </recommendedName>
</protein>
<keyword evidence="9" id="KW-1185">Reference proteome</keyword>
<dbReference type="InterPro" id="IPR027469">
    <property type="entry name" value="Cation_efflux_TMD_sf"/>
</dbReference>
<dbReference type="Pfam" id="PF16916">
    <property type="entry name" value="ZT_dimer"/>
    <property type="match status" value="1"/>
</dbReference>
<feature type="domain" description="Cation efflux protein cytoplasmic" evidence="7">
    <location>
        <begin position="92"/>
        <end position="166"/>
    </location>
</feature>
<dbReference type="InterPro" id="IPR027470">
    <property type="entry name" value="Cation_efflux_CTD"/>
</dbReference>
<evidence type="ECO:0008006" key="10">
    <source>
        <dbReference type="Google" id="ProtNLM"/>
    </source>
</evidence>
<evidence type="ECO:0000256" key="1">
    <source>
        <dbReference type="ARBA" id="ARBA00004141"/>
    </source>
</evidence>
<dbReference type="PANTHER" id="PTHR43840">
    <property type="entry name" value="MITOCHONDRIAL METAL TRANSPORTER 1-RELATED"/>
    <property type="match status" value="1"/>
</dbReference>
<name>A0AAW1TL90_9CHLO</name>
<dbReference type="Proteomes" id="UP001485043">
    <property type="component" value="Unassembled WGS sequence"/>
</dbReference>
<evidence type="ECO:0000259" key="7">
    <source>
        <dbReference type="Pfam" id="PF16916"/>
    </source>
</evidence>
<keyword evidence="4" id="KW-1133">Transmembrane helix</keyword>
<dbReference type="SUPFAM" id="SSF161111">
    <property type="entry name" value="Cation efflux protein transmembrane domain-like"/>
    <property type="match status" value="1"/>
</dbReference>
<dbReference type="AlphaFoldDB" id="A0AAW1TL90"/>
<dbReference type="SUPFAM" id="SSF160240">
    <property type="entry name" value="Cation efflux protein cytoplasmic domain-like"/>
    <property type="match status" value="1"/>
</dbReference>